<dbReference type="Pfam" id="PF14223">
    <property type="entry name" value="Retrotran_gag_2"/>
    <property type="match status" value="1"/>
</dbReference>
<feature type="compositionally biased region" description="Polar residues" evidence="1">
    <location>
        <begin position="350"/>
        <end position="360"/>
    </location>
</feature>
<evidence type="ECO:0008006" key="4">
    <source>
        <dbReference type="Google" id="ProtNLM"/>
    </source>
</evidence>
<evidence type="ECO:0000256" key="1">
    <source>
        <dbReference type="SAM" id="MobiDB-lite"/>
    </source>
</evidence>
<evidence type="ECO:0000313" key="2">
    <source>
        <dbReference type="EnsemblPlants" id="cds.evm.model.01.1238"/>
    </source>
</evidence>
<name>A0A803NG64_CANSA</name>
<feature type="compositionally biased region" description="Polar residues" evidence="1">
    <location>
        <begin position="276"/>
        <end position="288"/>
    </location>
</feature>
<dbReference type="PANTHER" id="PTHR47481:SF22">
    <property type="entry name" value="RETROTRANSPOSON GAG DOMAIN-CONTAINING PROTEIN"/>
    <property type="match status" value="1"/>
</dbReference>
<dbReference type="Gramene" id="evm.model.01.1238">
    <property type="protein sequence ID" value="cds.evm.model.01.1238"/>
    <property type="gene ID" value="evm.TU.01.1238"/>
</dbReference>
<feature type="compositionally biased region" description="Gly residues" evidence="1">
    <location>
        <begin position="289"/>
        <end position="312"/>
    </location>
</feature>
<organism evidence="2 3">
    <name type="scientific">Cannabis sativa</name>
    <name type="common">Hemp</name>
    <name type="synonym">Marijuana</name>
    <dbReference type="NCBI Taxonomy" id="3483"/>
    <lineage>
        <taxon>Eukaryota</taxon>
        <taxon>Viridiplantae</taxon>
        <taxon>Streptophyta</taxon>
        <taxon>Embryophyta</taxon>
        <taxon>Tracheophyta</taxon>
        <taxon>Spermatophyta</taxon>
        <taxon>Magnoliopsida</taxon>
        <taxon>eudicotyledons</taxon>
        <taxon>Gunneridae</taxon>
        <taxon>Pentapetalae</taxon>
        <taxon>rosids</taxon>
        <taxon>fabids</taxon>
        <taxon>Rosales</taxon>
        <taxon>Cannabaceae</taxon>
        <taxon>Cannabis</taxon>
    </lineage>
</organism>
<dbReference type="Proteomes" id="UP000596661">
    <property type="component" value="Chromosome 1"/>
</dbReference>
<dbReference type="EnsemblPlants" id="evm.model.01.1238">
    <property type="protein sequence ID" value="cds.evm.model.01.1238"/>
    <property type="gene ID" value="evm.TU.01.1238"/>
</dbReference>
<accession>A0A803NG64</accession>
<evidence type="ECO:0000313" key="3">
    <source>
        <dbReference type="Proteomes" id="UP000596661"/>
    </source>
</evidence>
<reference evidence="2" key="2">
    <citation type="submission" date="2021-03" db="UniProtKB">
        <authorList>
            <consortium name="EnsemblPlants"/>
        </authorList>
    </citation>
    <scope>IDENTIFICATION</scope>
</reference>
<reference evidence="2" key="1">
    <citation type="submission" date="2018-11" db="EMBL/GenBank/DDBJ databases">
        <authorList>
            <person name="Grassa J C."/>
        </authorList>
    </citation>
    <scope>NUCLEOTIDE SEQUENCE [LARGE SCALE GENOMIC DNA]</scope>
</reference>
<feature type="region of interest" description="Disordered" evidence="1">
    <location>
        <begin position="244"/>
        <end position="320"/>
    </location>
</feature>
<feature type="compositionally biased region" description="Low complexity" evidence="1">
    <location>
        <begin position="263"/>
        <end position="274"/>
    </location>
</feature>
<sequence length="373" mass="40749">MSSHSQAPQVTNTGAAGAATPTILVVQPNYTQPFSTLNQPFPLKLDRKNYVLWKTMVSTVIRGHRLEGFVNGTRPCPAEFIPTPATAEGEPGFGVTINPEYEYWIVSDQLLMGWLYSSMTEGITTEVMGCDSSAALWKALENLYGAHLKSKMDDTQTLIQTTRKGSMSMEEYLKQKKAWSDSLTLAGDPYPKNQLISNVTSGLDIEYLPIVLQIEARSSTTWQELQGILLAFDSKMERLQNLSLNTNNKSANSSVTPNDNLANRSNTGNRGRGNYHPNQNHYHSNQNQAGGGRGNYSRGGGNQSGRGRGGRSNGPKPTCQVCGRYGHSASICYNRYDEAYMGSDPKVGGSKNQKNNQQAAAYTASPEIVDSEA</sequence>
<proteinExistence type="predicted"/>
<dbReference type="PANTHER" id="PTHR47481">
    <property type="match status" value="1"/>
</dbReference>
<feature type="compositionally biased region" description="Polar residues" evidence="1">
    <location>
        <begin position="244"/>
        <end position="262"/>
    </location>
</feature>
<feature type="region of interest" description="Disordered" evidence="1">
    <location>
        <begin position="343"/>
        <end position="373"/>
    </location>
</feature>
<dbReference type="OMA" id="SHETWIS"/>
<dbReference type="AlphaFoldDB" id="A0A803NG64"/>
<keyword evidence="3" id="KW-1185">Reference proteome</keyword>
<dbReference type="EMBL" id="UZAU01000024">
    <property type="status" value="NOT_ANNOTATED_CDS"/>
    <property type="molecule type" value="Genomic_DNA"/>
</dbReference>
<protein>
    <recommendedName>
        <fullName evidence="4">Retrotransposon Copia-like N-terminal domain-containing protein</fullName>
    </recommendedName>
</protein>